<name>A0A1F6AH92_9BACT</name>
<dbReference type="EC" id="5.2.1.8" evidence="2"/>
<protein>
    <recommendedName>
        <fullName evidence="2">peptidylprolyl isomerase</fullName>
        <ecNumber evidence="2">5.2.1.8</ecNumber>
    </recommendedName>
</protein>
<evidence type="ECO:0000256" key="4">
    <source>
        <dbReference type="ARBA" id="ARBA00023110"/>
    </source>
</evidence>
<keyword evidence="5" id="KW-0413">Isomerase</keyword>
<dbReference type="STRING" id="1798392.A3A79_02565"/>
<evidence type="ECO:0000313" key="7">
    <source>
        <dbReference type="Proteomes" id="UP000178759"/>
    </source>
</evidence>
<dbReference type="Proteomes" id="UP000178759">
    <property type="component" value="Unassembled WGS sequence"/>
</dbReference>
<organism evidence="6 7">
    <name type="scientific">Candidatus Gottesmanbacteria bacterium RIFCSPLOWO2_01_FULL_43_11b</name>
    <dbReference type="NCBI Taxonomy" id="1798392"/>
    <lineage>
        <taxon>Bacteria</taxon>
        <taxon>Candidatus Gottesmaniibacteriota</taxon>
    </lineage>
</organism>
<reference evidence="6 7" key="1">
    <citation type="journal article" date="2016" name="Nat. Commun.">
        <title>Thousands of microbial genomes shed light on interconnected biogeochemical processes in an aquifer system.</title>
        <authorList>
            <person name="Anantharaman K."/>
            <person name="Brown C.T."/>
            <person name="Hug L.A."/>
            <person name="Sharon I."/>
            <person name="Castelle C.J."/>
            <person name="Probst A.J."/>
            <person name="Thomas B.C."/>
            <person name="Singh A."/>
            <person name="Wilkins M.J."/>
            <person name="Karaoz U."/>
            <person name="Brodie E.L."/>
            <person name="Williams K.H."/>
            <person name="Hubbard S.S."/>
            <person name="Banfield J.F."/>
        </authorList>
    </citation>
    <scope>NUCLEOTIDE SEQUENCE [LARGE SCALE GENOMIC DNA]</scope>
</reference>
<comment type="caution">
    <text evidence="6">The sequence shown here is derived from an EMBL/GenBank/DDBJ whole genome shotgun (WGS) entry which is preliminary data.</text>
</comment>
<dbReference type="PANTHER" id="PTHR47245">
    <property type="entry name" value="PEPTIDYLPROLYL ISOMERASE"/>
    <property type="match status" value="1"/>
</dbReference>
<dbReference type="InterPro" id="IPR027304">
    <property type="entry name" value="Trigger_fact/SurA_dom_sf"/>
</dbReference>
<gene>
    <name evidence="6" type="ORF">A3A79_02565</name>
</gene>
<keyword evidence="4" id="KW-0697">Rotamase</keyword>
<evidence type="ECO:0000256" key="2">
    <source>
        <dbReference type="ARBA" id="ARBA00013194"/>
    </source>
</evidence>
<comment type="catalytic activity">
    <reaction evidence="1">
        <text>[protein]-peptidylproline (omega=180) = [protein]-peptidylproline (omega=0)</text>
        <dbReference type="Rhea" id="RHEA:16237"/>
        <dbReference type="Rhea" id="RHEA-COMP:10747"/>
        <dbReference type="Rhea" id="RHEA-COMP:10748"/>
        <dbReference type="ChEBI" id="CHEBI:83833"/>
        <dbReference type="ChEBI" id="CHEBI:83834"/>
        <dbReference type="EC" id="5.2.1.8"/>
    </reaction>
</comment>
<proteinExistence type="predicted"/>
<dbReference type="AlphaFoldDB" id="A0A1F6AH92"/>
<accession>A0A1F6AH92</accession>
<evidence type="ECO:0000256" key="5">
    <source>
        <dbReference type="ARBA" id="ARBA00023235"/>
    </source>
</evidence>
<dbReference type="SUPFAM" id="SSF109998">
    <property type="entry name" value="Triger factor/SurA peptide-binding domain-like"/>
    <property type="match status" value="1"/>
</dbReference>
<evidence type="ECO:0000313" key="6">
    <source>
        <dbReference type="EMBL" id="OGG24055.1"/>
    </source>
</evidence>
<sequence>MPQNKKITARWIFIVLLVALIALFLTNKGLLVAAIVNGKPVFRWELNNTLMSRFGEQTLEGIISERIIADAARSEGVEVGKTEVDSKIDEVVKGLGEDVKLEELLQFQGMTKTDFENQIRLQLTVEKLLGRDIQITEADIDNFIATNSATLTATEPAKLREEARNTIMSQKISEKLQPWFLEIKEKAKVFKFL</sequence>
<dbReference type="Pfam" id="PF13624">
    <property type="entry name" value="SurA_N_3"/>
    <property type="match status" value="1"/>
</dbReference>
<evidence type="ECO:0000256" key="3">
    <source>
        <dbReference type="ARBA" id="ARBA00022729"/>
    </source>
</evidence>
<dbReference type="InterPro" id="IPR050245">
    <property type="entry name" value="PrsA_foldase"/>
</dbReference>
<keyword evidence="3" id="KW-0732">Signal</keyword>
<dbReference type="Gene3D" id="1.10.4030.10">
    <property type="entry name" value="Porin chaperone SurA, peptide-binding domain"/>
    <property type="match status" value="1"/>
</dbReference>
<dbReference type="GO" id="GO:0003755">
    <property type="term" value="F:peptidyl-prolyl cis-trans isomerase activity"/>
    <property type="evidence" value="ECO:0007669"/>
    <property type="project" value="UniProtKB-KW"/>
</dbReference>
<dbReference type="PANTHER" id="PTHR47245:SF1">
    <property type="entry name" value="FOLDASE PROTEIN PRSA"/>
    <property type="match status" value="1"/>
</dbReference>
<evidence type="ECO:0000256" key="1">
    <source>
        <dbReference type="ARBA" id="ARBA00000971"/>
    </source>
</evidence>
<dbReference type="EMBL" id="MFJV01000001">
    <property type="protein sequence ID" value="OGG24055.1"/>
    <property type="molecule type" value="Genomic_DNA"/>
</dbReference>